<keyword evidence="2" id="KW-0489">Methyltransferase</keyword>
<reference evidence="2" key="1">
    <citation type="submission" date="2017-09" db="EMBL/GenBank/DDBJ databases">
        <authorList>
            <person name="Campbell M.A."/>
            <person name="Lukasik P."/>
            <person name="Simon C."/>
            <person name="McCutcheon J.P."/>
        </authorList>
    </citation>
    <scope>NUCLEOTIDE SEQUENCE [LARGE SCALE GENOMIC DNA]</scope>
    <source>
        <strain evidence="2">ALECUR</strain>
    </source>
</reference>
<keyword evidence="2" id="KW-0808">Transferase</keyword>
<proteinExistence type="predicted"/>
<dbReference type="SUPFAM" id="SSF53790">
    <property type="entry name" value="Tetrapyrrole methylase"/>
    <property type="match status" value="1"/>
</dbReference>
<dbReference type="GO" id="GO:0008168">
    <property type="term" value="F:methyltransferase activity"/>
    <property type="evidence" value="ECO:0007669"/>
    <property type="project" value="UniProtKB-KW"/>
</dbReference>
<evidence type="ECO:0000313" key="2">
    <source>
        <dbReference type="EMBL" id="PIM96603.1"/>
    </source>
</evidence>
<dbReference type="Pfam" id="PF00590">
    <property type="entry name" value="TP_methylase"/>
    <property type="match status" value="1"/>
</dbReference>
<dbReference type="InterPro" id="IPR000878">
    <property type="entry name" value="4pyrrol_Mease"/>
</dbReference>
<dbReference type="EMBL" id="NXGS01000003">
    <property type="protein sequence ID" value="PIM96603.1"/>
    <property type="molecule type" value="Genomic_DNA"/>
</dbReference>
<name>A0ABX4MHL4_9HYPH</name>
<dbReference type="Gene3D" id="3.40.1010.10">
    <property type="entry name" value="Cobalt-precorrin-4 Transmethylase, Domain 1"/>
    <property type="match status" value="1"/>
</dbReference>
<feature type="domain" description="Tetrapyrrole methylase" evidence="1">
    <location>
        <begin position="8"/>
        <end position="191"/>
    </location>
</feature>
<gene>
    <name evidence="2" type="primary">cobM</name>
    <name evidence="2" type="ORF">alecur_6</name>
</gene>
<dbReference type="InterPro" id="IPR014777">
    <property type="entry name" value="4pyrrole_Mease_sub1"/>
</dbReference>
<dbReference type="InterPro" id="IPR035996">
    <property type="entry name" value="4pyrrol_Methylase_sf"/>
</dbReference>
<evidence type="ECO:0000313" key="3">
    <source>
        <dbReference type="Proteomes" id="UP000229529"/>
    </source>
</evidence>
<dbReference type="EC" id="2.1.1.-" evidence="2"/>
<comment type="caution">
    <text evidence="2">The sequence shown here is derived from an EMBL/GenBank/DDBJ whole genome shotgun (WGS) entry which is preliminary data.</text>
</comment>
<protein>
    <submittedName>
        <fullName evidence="2">Cobalt-precorrin-4 C(11)-methyltransferase</fullName>
        <ecNumber evidence="2">2.1.1.-</ecNumber>
    </submittedName>
</protein>
<keyword evidence="3" id="KW-1185">Reference proteome</keyword>
<accession>A0ABX4MHL4</accession>
<dbReference type="Proteomes" id="UP000229529">
    <property type="component" value="Unassembled WGS sequence"/>
</dbReference>
<sequence>MGAGSNIMVWFIGLSSGGLDLISIKVLTLIKNCKLCICPGSLIDRKLLSYCDETIWIQNNLKYQTERIIYFILCSKGINVKLHSGSMFGYSGTSEVAFYLNILGITFKVIPSIGALDTAFSYLGWEPALLINRGIYITRITRKSVISNKLLCKRTLVEAGSIVAIYLASRTIHYVCDILYQAFGKGCLVVCVFKSNWHSEIYLLTNIYQLHNDLKRASILRMSMIIIGRSLLPTWHPTYKLIE</sequence>
<organism evidence="2 3">
    <name type="scientific">Candidatus Hodgkinia cicadicola</name>
    <dbReference type="NCBI Taxonomy" id="573658"/>
    <lineage>
        <taxon>Bacteria</taxon>
        <taxon>Pseudomonadati</taxon>
        <taxon>Pseudomonadota</taxon>
        <taxon>Alphaproteobacteria</taxon>
        <taxon>Hyphomicrobiales</taxon>
        <taxon>Candidatus Hodgkinia</taxon>
    </lineage>
</organism>
<dbReference type="GO" id="GO:0032259">
    <property type="term" value="P:methylation"/>
    <property type="evidence" value="ECO:0007669"/>
    <property type="project" value="UniProtKB-KW"/>
</dbReference>
<evidence type="ECO:0000259" key="1">
    <source>
        <dbReference type="Pfam" id="PF00590"/>
    </source>
</evidence>